<evidence type="ECO:0000256" key="7">
    <source>
        <dbReference type="ARBA" id="ARBA00023136"/>
    </source>
</evidence>
<keyword evidence="3" id="KW-0813">Transport</keyword>
<dbReference type="Pfam" id="PF04066">
    <property type="entry name" value="MrpF_PhaF"/>
    <property type="match status" value="1"/>
</dbReference>
<keyword evidence="6 8" id="KW-1133">Transmembrane helix</keyword>
<dbReference type="NCBIfam" id="NF009245">
    <property type="entry name" value="PRK12599.1-4"/>
    <property type="match status" value="1"/>
</dbReference>
<protein>
    <submittedName>
        <fullName evidence="9">Cation:proton antiporter</fullName>
    </submittedName>
</protein>
<comment type="caution">
    <text evidence="9">The sequence shown here is derived from an EMBL/GenBank/DDBJ whole genome shotgun (WGS) entry which is preliminary data.</text>
</comment>
<keyword evidence="4" id="KW-1003">Cell membrane</keyword>
<dbReference type="GO" id="GO:0005886">
    <property type="term" value="C:plasma membrane"/>
    <property type="evidence" value="ECO:0007669"/>
    <property type="project" value="UniProtKB-SubCell"/>
</dbReference>
<evidence type="ECO:0000256" key="4">
    <source>
        <dbReference type="ARBA" id="ARBA00022475"/>
    </source>
</evidence>
<comment type="subcellular location">
    <subcellularLocation>
        <location evidence="1">Cell membrane</location>
        <topology evidence="1">Multi-pass membrane protein</topology>
    </subcellularLocation>
</comment>
<comment type="similarity">
    <text evidence="2">Belongs to the CPA3 antiporters (TC 2.A.63) subunit F family.</text>
</comment>
<keyword evidence="7 8" id="KW-0472">Membrane</keyword>
<evidence type="ECO:0000256" key="3">
    <source>
        <dbReference type="ARBA" id="ARBA00022448"/>
    </source>
</evidence>
<name>A0A1E5XQT9_9HYPH</name>
<feature type="transmembrane region" description="Helical" evidence="8">
    <location>
        <begin position="6"/>
        <end position="27"/>
    </location>
</feature>
<dbReference type="Proteomes" id="UP000095463">
    <property type="component" value="Unassembled WGS sequence"/>
</dbReference>
<feature type="transmembrane region" description="Helical" evidence="8">
    <location>
        <begin position="68"/>
        <end position="88"/>
    </location>
</feature>
<accession>A0A1E5XQT9</accession>
<sequence length="98" mass="10313">MSGAAALQLASQIALGLLLVGMLLAVIRLIRGPNLGDRILALDMITVLATGFIAAVAVLTGFSLYVDIAIALALVGFLATVAMARYLMSRARNREVER</sequence>
<dbReference type="RefSeq" id="WP_069909874.1">
    <property type="nucleotide sequence ID" value="NZ_LAJE02000177.1"/>
</dbReference>
<evidence type="ECO:0000256" key="1">
    <source>
        <dbReference type="ARBA" id="ARBA00004651"/>
    </source>
</evidence>
<reference evidence="9 10" key="1">
    <citation type="journal article" date="2015" name="Genome Announc.">
        <title>Genome Assemblies of Three Soil-Associated Devosia species: D. insulae, D. limi, and D. soli.</title>
        <authorList>
            <person name="Hassan Y.I."/>
            <person name="Lepp D."/>
            <person name="Zhou T."/>
        </authorList>
    </citation>
    <scope>NUCLEOTIDE SEQUENCE [LARGE SCALE GENOMIC DNA]</scope>
    <source>
        <strain evidence="9 10">DS-56</strain>
    </source>
</reference>
<gene>
    <name evidence="9" type="ORF">VW23_018785</name>
</gene>
<dbReference type="InterPro" id="IPR007208">
    <property type="entry name" value="MrpF/PhaF-like"/>
</dbReference>
<evidence type="ECO:0000256" key="8">
    <source>
        <dbReference type="SAM" id="Phobius"/>
    </source>
</evidence>
<evidence type="ECO:0000256" key="2">
    <source>
        <dbReference type="ARBA" id="ARBA00009212"/>
    </source>
</evidence>
<keyword evidence="5 8" id="KW-0812">Transmembrane</keyword>
<dbReference type="GO" id="GO:0015385">
    <property type="term" value="F:sodium:proton antiporter activity"/>
    <property type="evidence" value="ECO:0007669"/>
    <property type="project" value="TreeGrafter"/>
</dbReference>
<dbReference type="EMBL" id="LAJE02000177">
    <property type="protein sequence ID" value="OEO30925.1"/>
    <property type="molecule type" value="Genomic_DNA"/>
</dbReference>
<keyword evidence="10" id="KW-1185">Reference proteome</keyword>
<evidence type="ECO:0000256" key="6">
    <source>
        <dbReference type="ARBA" id="ARBA00022989"/>
    </source>
</evidence>
<organism evidence="9 10">
    <name type="scientific">Devosia insulae DS-56</name>
    <dbReference type="NCBI Taxonomy" id="1116389"/>
    <lineage>
        <taxon>Bacteria</taxon>
        <taxon>Pseudomonadati</taxon>
        <taxon>Pseudomonadota</taxon>
        <taxon>Alphaproteobacteria</taxon>
        <taxon>Hyphomicrobiales</taxon>
        <taxon>Devosiaceae</taxon>
        <taxon>Devosia</taxon>
    </lineage>
</organism>
<feature type="transmembrane region" description="Helical" evidence="8">
    <location>
        <begin position="39"/>
        <end position="62"/>
    </location>
</feature>
<evidence type="ECO:0000256" key="5">
    <source>
        <dbReference type="ARBA" id="ARBA00022692"/>
    </source>
</evidence>
<dbReference type="PANTHER" id="PTHR34702">
    <property type="entry name" value="NA(+)/H(+) ANTIPORTER SUBUNIT F1"/>
    <property type="match status" value="1"/>
</dbReference>
<dbReference type="OrthoDB" id="9800226at2"/>
<evidence type="ECO:0000313" key="10">
    <source>
        <dbReference type="Proteomes" id="UP000095463"/>
    </source>
</evidence>
<evidence type="ECO:0000313" key="9">
    <source>
        <dbReference type="EMBL" id="OEO30925.1"/>
    </source>
</evidence>
<proteinExistence type="inferred from homology"/>
<dbReference type="AlphaFoldDB" id="A0A1E5XQT9"/>
<dbReference type="PANTHER" id="PTHR34702:SF1">
    <property type="entry name" value="NA(+)_H(+) ANTIPORTER SUBUNIT F"/>
    <property type="match status" value="1"/>
</dbReference>